<proteinExistence type="inferred from homology"/>
<dbReference type="PRINTS" id="PR00039">
    <property type="entry name" value="HTHLYSR"/>
</dbReference>
<evidence type="ECO:0000256" key="3">
    <source>
        <dbReference type="ARBA" id="ARBA00023125"/>
    </source>
</evidence>
<dbReference type="PROSITE" id="PS50931">
    <property type="entry name" value="HTH_LYSR"/>
    <property type="match status" value="1"/>
</dbReference>
<dbReference type="PANTHER" id="PTHR30346">
    <property type="entry name" value="TRANSCRIPTIONAL DUAL REGULATOR HCAR-RELATED"/>
    <property type="match status" value="1"/>
</dbReference>
<evidence type="ECO:0000256" key="1">
    <source>
        <dbReference type="ARBA" id="ARBA00009437"/>
    </source>
</evidence>
<keyword evidence="2" id="KW-0805">Transcription regulation</keyword>
<dbReference type="CDD" id="cd08414">
    <property type="entry name" value="PBP2_LTTR_aromatics_like"/>
    <property type="match status" value="1"/>
</dbReference>
<evidence type="ECO:0000259" key="5">
    <source>
        <dbReference type="PROSITE" id="PS50931"/>
    </source>
</evidence>
<sequence length="292" mass="32219">MNDHQLRCFVAAARYLNFTRAAQDLFLTQAAVTYQMNELEKTLGVKLFARTKEGLQLTAAGRSLQVSADSILTALADAEEKVRRAACGEGSALRIGCYGDVMHPLLPSILAAFRDRFPEVEVSLQQALARDLVEGLNRDDFDVVFMTGYGDYVASLDWLERVQLFEDIHVAVVPKDHPLASAESVTPEELAGVRKILLSERDLLAREDHIGDVGSNTEFLFDPQSVRVLVDAGYGVSICVRHVAQFYDPYSVCIPIAESSMPIYACWKKGTRSETAAALIDLAKSMVDDLLE</sequence>
<keyword evidence="3" id="KW-0238">DNA-binding</keyword>
<dbReference type="Pfam" id="PF03466">
    <property type="entry name" value="LysR_substrate"/>
    <property type="match status" value="1"/>
</dbReference>
<evidence type="ECO:0000313" key="7">
    <source>
        <dbReference type="Proteomes" id="UP001349994"/>
    </source>
</evidence>
<organism evidence="6 7">
    <name type="scientific">Adlercreutzia wanghongyangiae</name>
    <dbReference type="NCBI Taxonomy" id="3111451"/>
    <lineage>
        <taxon>Bacteria</taxon>
        <taxon>Bacillati</taxon>
        <taxon>Actinomycetota</taxon>
        <taxon>Coriobacteriia</taxon>
        <taxon>Eggerthellales</taxon>
        <taxon>Eggerthellaceae</taxon>
        <taxon>Adlercreutzia</taxon>
    </lineage>
</organism>
<evidence type="ECO:0000313" key="6">
    <source>
        <dbReference type="EMBL" id="MEC4175468.1"/>
    </source>
</evidence>
<keyword evidence="7" id="KW-1185">Reference proteome</keyword>
<protein>
    <submittedName>
        <fullName evidence="6">LysR family transcriptional regulator</fullName>
    </submittedName>
</protein>
<dbReference type="Gene3D" id="1.10.10.10">
    <property type="entry name" value="Winged helix-like DNA-binding domain superfamily/Winged helix DNA-binding domain"/>
    <property type="match status" value="1"/>
</dbReference>
<comment type="similarity">
    <text evidence="1">Belongs to the LysR transcriptional regulatory family.</text>
</comment>
<dbReference type="PANTHER" id="PTHR30346:SF0">
    <property type="entry name" value="HCA OPERON TRANSCRIPTIONAL ACTIVATOR HCAR"/>
    <property type="match status" value="1"/>
</dbReference>
<evidence type="ECO:0000256" key="2">
    <source>
        <dbReference type="ARBA" id="ARBA00023015"/>
    </source>
</evidence>
<dbReference type="Proteomes" id="UP001349994">
    <property type="component" value="Unassembled WGS sequence"/>
</dbReference>
<dbReference type="Pfam" id="PF00126">
    <property type="entry name" value="HTH_1"/>
    <property type="match status" value="1"/>
</dbReference>
<feature type="domain" description="HTH lysR-type" evidence="5">
    <location>
        <begin position="1"/>
        <end position="58"/>
    </location>
</feature>
<dbReference type="InterPro" id="IPR036388">
    <property type="entry name" value="WH-like_DNA-bd_sf"/>
</dbReference>
<accession>A0ABU6IGJ0</accession>
<name>A0ABU6IGJ0_9ACTN</name>
<comment type="caution">
    <text evidence="6">The sequence shown here is derived from an EMBL/GenBank/DDBJ whole genome shotgun (WGS) entry which is preliminary data.</text>
</comment>
<dbReference type="SUPFAM" id="SSF46785">
    <property type="entry name" value="Winged helix' DNA-binding domain"/>
    <property type="match status" value="1"/>
</dbReference>
<dbReference type="RefSeq" id="WP_326423692.1">
    <property type="nucleotide sequence ID" value="NZ_JAYMFF010000004.1"/>
</dbReference>
<reference evidence="6 7" key="1">
    <citation type="submission" date="2024-01" db="EMBL/GenBank/DDBJ databases">
        <title>novel species in genus Adlercreutzia.</title>
        <authorList>
            <person name="Liu X."/>
        </authorList>
    </citation>
    <scope>NUCLEOTIDE SEQUENCE [LARGE SCALE GENOMIC DNA]</scope>
    <source>
        <strain evidence="6 7">R7</strain>
    </source>
</reference>
<dbReference type="InterPro" id="IPR000847">
    <property type="entry name" value="LysR_HTH_N"/>
</dbReference>
<keyword evidence="4" id="KW-0804">Transcription</keyword>
<gene>
    <name evidence="6" type="ORF">VIN30_03285</name>
</gene>
<dbReference type="SUPFAM" id="SSF53850">
    <property type="entry name" value="Periplasmic binding protein-like II"/>
    <property type="match status" value="1"/>
</dbReference>
<dbReference type="InterPro" id="IPR036390">
    <property type="entry name" value="WH_DNA-bd_sf"/>
</dbReference>
<dbReference type="Gene3D" id="3.40.190.10">
    <property type="entry name" value="Periplasmic binding protein-like II"/>
    <property type="match status" value="2"/>
</dbReference>
<dbReference type="EMBL" id="JAYMFF010000004">
    <property type="protein sequence ID" value="MEC4175468.1"/>
    <property type="molecule type" value="Genomic_DNA"/>
</dbReference>
<evidence type="ECO:0000256" key="4">
    <source>
        <dbReference type="ARBA" id="ARBA00023163"/>
    </source>
</evidence>
<dbReference type="InterPro" id="IPR005119">
    <property type="entry name" value="LysR_subst-bd"/>
</dbReference>